<dbReference type="PANTHER" id="PTHR38454">
    <property type="entry name" value="INTEGRAL MEMBRANE PROTEIN-RELATED"/>
    <property type="match status" value="1"/>
</dbReference>
<evidence type="ECO:0000313" key="2">
    <source>
        <dbReference type="EMBL" id="OGD63320.1"/>
    </source>
</evidence>
<feature type="transmembrane region" description="Helical" evidence="1">
    <location>
        <begin position="331"/>
        <end position="357"/>
    </location>
</feature>
<dbReference type="AlphaFoldDB" id="A0A1F5E7L9"/>
<gene>
    <name evidence="2" type="ORF">A2160_02415</name>
</gene>
<dbReference type="PANTHER" id="PTHR38454:SF1">
    <property type="entry name" value="INTEGRAL MEMBRANE PROTEIN"/>
    <property type="match status" value="1"/>
</dbReference>
<dbReference type="EMBL" id="MEZK01000010">
    <property type="protein sequence ID" value="OGD63320.1"/>
    <property type="molecule type" value="Genomic_DNA"/>
</dbReference>
<reference evidence="2 3" key="1">
    <citation type="journal article" date="2016" name="Nat. Commun.">
        <title>Thousands of microbial genomes shed light on interconnected biogeochemical processes in an aquifer system.</title>
        <authorList>
            <person name="Anantharaman K."/>
            <person name="Brown C.T."/>
            <person name="Hug L.A."/>
            <person name="Sharon I."/>
            <person name="Castelle C.J."/>
            <person name="Probst A.J."/>
            <person name="Thomas B.C."/>
            <person name="Singh A."/>
            <person name="Wilkins M.J."/>
            <person name="Karaoz U."/>
            <person name="Brodie E.L."/>
            <person name="Williams K.H."/>
            <person name="Hubbard S.S."/>
            <person name="Banfield J.F."/>
        </authorList>
    </citation>
    <scope>NUCLEOTIDE SEQUENCE [LARGE SCALE GENOMIC DNA]</scope>
</reference>
<feature type="transmembrane region" description="Helical" evidence="1">
    <location>
        <begin position="761"/>
        <end position="780"/>
    </location>
</feature>
<comment type="caution">
    <text evidence="2">The sequence shown here is derived from an EMBL/GenBank/DDBJ whole genome shotgun (WGS) entry which is preliminary data.</text>
</comment>
<evidence type="ECO:0000256" key="1">
    <source>
        <dbReference type="SAM" id="Phobius"/>
    </source>
</evidence>
<feature type="transmembrane region" description="Helical" evidence="1">
    <location>
        <begin position="457"/>
        <end position="481"/>
    </location>
</feature>
<feature type="transmembrane region" description="Helical" evidence="1">
    <location>
        <begin position="91"/>
        <end position="115"/>
    </location>
</feature>
<dbReference type="Proteomes" id="UP000177006">
    <property type="component" value="Unassembled WGS sequence"/>
</dbReference>
<organism evidence="2 3">
    <name type="scientific">Candidatus Beckwithbacteria bacterium RBG_13_42_9</name>
    <dbReference type="NCBI Taxonomy" id="1797457"/>
    <lineage>
        <taxon>Bacteria</taxon>
        <taxon>Candidatus Beckwithiibacteriota</taxon>
    </lineage>
</organism>
<protein>
    <recommendedName>
        <fullName evidence="4">Membrane protein 6-pyruvoyl-tetrahydropterin synthase-related domain-containing protein</fullName>
    </recommendedName>
</protein>
<accession>A0A1F5E7L9</accession>
<dbReference type="PROSITE" id="PS51257">
    <property type="entry name" value="PROKAR_LIPOPROTEIN"/>
    <property type="match status" value="1"/>
</dbReference>
<keyword evidence="1" id="KW-0472">Membrane</keyword>
<feature type="transmembrane region" description="Helical" evidence="1">
    <location>
        <begin position="303"/>
        <end position="324"/>
    </location>
</feature>
<feature type="transmembrane region" description="Helical" evidence="1">
    <location>
        <begin position="369"/>
        <end position="389"/>
    </location>
</feature>
<evidence type="ECO:0000313" key="3">
    <source>
        <dbReference type="Proteomes" id="UP000177006"/>
    </source>
</evidence>
<feature type="transmembrane region" description="Helical" evidence="1">
    <location>
        <begin position="198"/>
        <end position="216"/>
    </location>
</feature>
<dbReference type="STRING" id="1797457.A2160_02415"/>
<keyword evidence="1" id="KW-1133">Transmembrane helix</keyword>
<feature type="transmembrane region" description="Helical" evidence="1">
    <location>
        <begin position="401"/>
        <end position="422"/>
    </location>
</feature>
<dbReference type="InterPro" id="IPR018580">
    <property type="entry name" value="Uncharacterised_YfhO"/>
</dbReference>
<feature type="transmembrane region" description="Helical" evidence="1">
    <location>
        <begin position="228"/>
        <end position="247"/>
    </location>
</feature>
<feature type="transmembrane region" description="Helical" evidence="1">
    <location>
        <begin position="152"/>
        <end position="170"/>
    </location>
</feature>
<keyword evidence="1" id="KW-0812">Transmembrane</keyword>
<sequence length="785" mass="89253">MKKLYLAEAIHLHQRLLVTTFYLLLSCLFFAPIFQGQALIFTDNLLQRAPAYLFWKQEILSGRMPLWNPYIFAGMPFLADPSNSVFSPFNLILFLFNNVLSAITAQVILLVFLASLGGYFLGRSLKLSVLSAFLVGLIFGFSGSVMEAANDVNSLAGIVFIPWILSVFLIDIFERKQFFSWKLALLLAWQLLSGHTQYGYYVLVILFLSYLYLLLSNLELNRIFIKKFFSSLLTLGLGCGLAAVQLLPTWELVKQSQRVESNIDALISTRLEFTALPRLIFPKIFGAWVEGNSWGPGSQFEQGLANVFGFVSLGALLLGSWGVFRFRKNKLTYFLIGAIILSLILSLGSQTFLYLFFQRLLPGFALFRSPYRILIIYSLVWAVLAGISLDKLFKNKTNVILPTKLIVVILAILFLINLYFSLAQPDVFSQFFIKTYQVFRHQLPQQTLSYSLPKINAISYLIIQSLTIFYISLGGLVLLVHWTKTKNIWFYFLGTILIASELFFGARGNLIFAAVKEVHPDQKVIDFLRDNLNSQRLISLGDVQPYTGIWVYFNHLITRPPFSQESVTDNEVKNWDILKQELSMLPANTNQFYNLKDAAGYVAILPKSYQQFSSSERINSIDFNSYTNSTINELGTKYIITGVPNDMLVDDQSGRFQKVLQAGKIAIYENEEAKARVSFTGRDNATPARLQVVKDEPEEIVIDAELPENGNLILRDFWYPGWQAFVDHERKPISVFQNVFRSVEVTKGSHQIKFIFTPVSFKWGVIVSSLSFVCLVIIVMKEKDI</sequence>
<evidence type="ECO:0008006" key="4">
    <source>
        <dbReference type="Google" id="ProtNLM"/>
    </source>
</evidence>
<name>A0A1F5E7L9_9BACT</name>
<feature type="transmembrane region" description="Helical" evidence="1">
    <location>
        <begin position="488"/>
        <end position="506"/>
    </location>
</feature>
<proteinExistence type="predicted"/>
<feature type="transmembrane region" description="Helical" evidence="1">
    <location>
        <begin position="21"/>
        <end position="40"/>
    </location>
</feature>
<feature type="transmembrane region" description="Helical" evidence="1">
    <location>
        <begin position="127"/>
        <end position="146"/>
    </location>
</feature>